<reference evidence="2" key="2">
    <citation type="journal article" date="2007" name="Science">
        <title>Draft genome sequence of the sexually transmitted pathogen Trichomonas vaginalis.</title>
        <authorList>
            <person name="Carlton J.M."/>
            <person name="Hirt R.P."/>
            <person name="Silva J.C."/>
            <person name="Delcher A.L."/>
            <person name="Schatz M."/>
            <person name="Zhao Q."/>
            <person name="Wortman J.R."/>
            <person name="Bidwell S.L."/>
            <person name="Alsmark U.C.M."/>
            <person name="Besteiro S."/>
            <person name="Sicheritz-Ponten T."/>
            <person name="Noel C.J."/>
            <person name="Dacks J.B."/>
            <person name="Foster P.G."/>
            <person name="Simillion C."/>
            <person name="Van de Peer Y."/>
            <person name="Miranda-Saavedra D."/>
            <person name="Barton G.J."/>
            <person name="Westrop G.D."/>
            <person name="Mueller S."/>
            <person name="Dessi D."/>
            <person name="Fiori P.L."/>
            <person name="Ren Q."/>
            <person name="Paulsen I."/>
            <person name="Zhang H."/>
            <person name="Bastida-Corcuera F.D."/>
            <person name="Simoes-Barbosa A."/>
            <person name="Brown M.T."/>
            <person name="Hayes R.D."/>
            <person name="Mukherjee M."/>
            <person name="Okumura C.Y."/>
            <person name="Schneider R."/>
            <person name="Smith A.J."/>
            <person name="Vanacova S."/>
            <person name="Villalvazo M."/>
            <person name="Haas B.J."/>
            <person name="Pertea M."/>
            <person name="Feldblyum T.V."/>
            <person name="Utterback T.R."/>
            <person name="Shu C.L."/>
            <person name="Osoegawa K."/>
            <person name="de Jong P.J."/>
            <person name="Hrdy I."/>
            <person name="Horvathova L."/>
            <person name="Zubacova Z."/>
            <person name="Dolezal P."/>
            <person name="Malik S.B."/>
            <person name="Logsdon J.M. Jr."/>
            <person name="Henze K."/>
            <person name="Gupta A."/>
            <person name="Wang C.C."/>
            <person name="Dunne R.L."/>
            <person name="Upcroft J.A."/>
            <person name="Upcroft P."/>
            <person name="White O."/>
            <person name="Salzberg S.L."/>
            <person name="Tang P."/>
            <person name="Chiu C.-H."/>
            <person name="Lee Y.-S."/>
            <person name="Embley T.M."/>
            <person name="Coombs G.H."/>
            <person name="Mottram J.C."/>
            <person name="Tachezy J."/>
            <person name="Fraser-Liggett C.M."/>
            <person name="Johnson P.J."/>
        </authorList>
    </citation>
    <scope>NUCLEOTIDE SEQUENCE [LARGE SCALE GENOMIC DNA]</scope>
    <source>
        <strain evidence="2">G3</strain>
    </source>
</reference>
<dbReference type="EMBL" id="DS113810">
    <property type="protein sequence ID" value="EAX95353.1"/>
    <property type="molecule type" value="Genomic_DNA"/>
</dbReference>
<accession>A2FIB2</accession>
<reference evidence="2" key="1">
    <citation type="submission" date="2006-10" db="EMBL/GenBank/DDBJ databases">
        <authorList>
            <person name="Amadeo P."/>
            <person name="Zhao Q."/>
            <person name="Wortman J."/>
            <person name="Fraser-Liggett C."/>
            <person name="Carlton J."/>
        </authorList>
    </citation>
    <scope>NUCLEOTIDE SEQUENCE</scope>
    <source>
        <strain evidence="2">G3</strain>
    </source>
</reference>
<protein>
    <recommendedName>
        <fullName evidence="1">Glycosyltransferase 61 catalytic domain-containing protein</fullName>
    </recommendedName>
</protein>
<evidence type="ECO:0000313" key="2">
    <source>
        <dbReference type="EMBL" id="EAX95353.1"/>
    </source>
</evidence>
<gene>
    <name evidence="2" type="ORF">TVAG_078090</name>
</gene>
<sequence>MRFIISTENDYFDIDKYIGKTLNITSWKKWKDIPNLEVKELYFNIPINKLMAMVQNCPKSYLITYFSSSAVREFTRLIHIKNVFVTKEGIYKDSSEIKLPNSKIKFRSKKILFNGTIYDKLIYGVNTWGAWGHFLNGSPLSGLLYFPEEIVRQSMFYWQVQDMRFAHDVYEFGFQIAGIAVIDSTAVFVRDLYISAPIDIVNGQNHFTRMLREKVYKFYKLENVIPKYGLITNRRPGSNRCVRNMDEFIKEIKAKYPHIEWLYRNDSQLIDTPRAVKDLANTKYFICPAGSNSFKCVFLHENCGM</sequence>
<dbReference type="KEGG" id="tva:4753102"/>
<name>A2FIB2_TRIV3</name>
<dbReference type="InterPro" id="IPR049625">
    <property type="entry name" value="Glyco_transf_61_cat"/>
</dbReference>
<dbReference type="Pfam" id="PF04577">
    <property type="entry name" value="Glyco_transf_61"/>
    <property type="match status" value="1"/>
</dbReference>
<dbReference type="AlphaFoldDB" id="A2FIB2"/>
<organism evidence="2 3">
    <name type="scientific">Trichomonas vaginalis (strain ATCC PRA-98 / G3)</name>
    <dbReference type="NCBI Taxonomy" id="412133"/>
    <lineage>
        <taxon>Eukaryota</taxon>
        <taxon>Metamonada</taxon>
        <taxon>Parabasalia</taxon>
        <taxon>Trichomonadida</taxon>
        <taxon>Trichomonadidae</taxon>
        <taxon>Trichomonas</taxon>
    </lineage>
</organism>
<dbReference type="VEuPathDB" id="TrichDB:TVAG_078090"/>
<feature type="domain" description="Glycosyltransferase 61 catalytic" evidence="1">
    <location>
        <begin position="131"/>
        <end position="305"/>
    </location>
</feature>
<evidence type="ECO:0000259" key="1">
    <source>
        <dbReference type="Pfam" id="PF04577"/>
    </source>
</evidence>
<proteinExistence type="predicted"/>
<keyword evidence="3" id="KW-1185">Reference proteome</keyword>
<dbReference type="VEuPathDB" id="TrichDB:TVAGG3_0558440"/>
<dbReference type="RefSeq" id="XP_001308283.1">
    <property type="nucleotide sequence ID" value="XM_001308282.1"/>
</dbReference>
<dbReference type="InParanoid" id="A2FIB2"/>
<dbReference type="GO" id="GO:0016757">
    <property type="term" value="F:glycosyltransferase activity"/>
    <property type="evidence" value="ECO:0000318"/>
    <property type="project" value="GO_Central"/>
</dbReference>
<dbReference type="Proteomes" id="UP000001542">
    <property type="component" value="Unassembled WGS sequence"/>
</dbReference>
<evidence type="ECO:0000313" key="3">
    <source>
        <dbReference type="Proteomes" id="UP000001542"/>
    </source>
</evidence>